<dbReference type="Proteomes" id="UP001164746">
    <property type="component" value="Chromosome 5"/>
</dbReference>
<dbReference type="Gene3D" id="3.30.70.141">
    <property type="entry name" value="Nucleoside diphosphate kinase-like domain"/>
    <property type="match status" value="1"/>
</dbReference>
<protein>
    <submittedName>
        <fullName evidence="2">Uncharacterized protein</fullName>
    </submittedName>
</protein>
<sequence length="161" mass="18384">MLTFEFVGGRMAWLTREQAEHLLCVLETGSFQQVPLLLSGPCIILALQRDNAVLAFDSILSQTFSTESCQGRSVTDTILHKYGRLILRPTDIKQASNALRFFFNKLIPDNVLFGFSVQKYINSIVHMTTIYRTITWLCLTYFNWSCICGKEAIEAIKLHQK</sequence>
<dbReference type="InterPro" id="IPR036850">
    <property type="entry name" value="NDK-like_dom_sf"/>
</dbReference>
<dbReference type="SUPFAM" id="SSF54919">
    <property type="entry name" value="Nucleoside diphosphate kinase, NDK"/>
    <property type="match status" value="1"/>
</dbReference>
<evidence type="ECO:0000256" key="1">
    <source>
        <dbReference type="PROSITE-ProRule" id="PRU00706"/>
    </source>
</evidence>
<dbReference type="EMBL" id="CP111016">
    <property type="protein sequence ID" value="WAR05299.1"/>
    <property type="molecule type" value="Genomic_DNA"/>
</dbReference>
<dbReference type="PROSITE" id="PS51374">
    <property type="entry name" value="NDPK_LIKE"/>
    <property type="match status" value="1"/>
</dbReference>
<evidence type="ECO:0000313" key="2">
    <source>
        <dbReference type="EMBL" id="WAR05299.1"/>
    </source>
</evidence>
<evidence type="ECO:0000313" key="3">
    <source>
        <dbReference type="Proteomes" id="UP001164746"/>
    </source>
</evidence>
<reference evidence="2" key="1">
    <citation type="submission" date="2022-11" db="EMBL/GenBank/DDBJ databases">
        <title>Centuries of genome instability and evolution in soft-shell clam transmissible cancer (bioRxiv).</title>
        <authorList>
            <person name="Hart S.F.M."/>
            <person name="Yonemitsu M.A."/>
            <person name="Giersch R.M."/>
            <person name="Beal B.F."/>
            <person name="Arriagada G."/>
            <person name="Davis B.W."/>
            <person name="Ostrander E.A."/>
            <person name="Goff S.P."/>
            <person name="Metzger M.J."/>
        </authorList>
    </citation>
    <scope>NUCLEOTIDE SEQUENCE</scope>
    <source>
        <strain evidence="2">MELC-2E11</strain>
        <tissue evidence="2">Siphon/mantle</tissue>
    </source>
</reference>
<comment type="similarity">
    <text evidence="1">Belongs to the NDK family.</text>
</comment>
<comment type="caution">
    <text evidence="1">Lacks conserved residue(s) required for the propagation of feature annotation.</text>
</comment>
<proteinExistence type="inferred from homology"/>
<name>A0ABY7EA62_MYAAR</name>
<keyword evidence="3" id="KW-1185">Reference proteome</keyword>
<organism evidence="2 3">
    <name type="scientific">Mya arenaria</name>
    <name type="common">Soft-shell clam</name>
    <dbReference type="NCBI Taxonomy" id="6604"/>
    <lineage>
        <taxon>Eukaryota</taxon>
        <taxon>Metazoa</taxon>
        <taxon>Spiralia</taxon>
        <taxon>Lophotrochozoa</taxon>
        <taxon>Mollusca</taxon>
        <taxon>Bivalvia</taxon>
        <taxon>Autobranchia</taxon>
        <taxon>Heteroconchia</taxon>
        <taxon>Euheterodonta</taxon>
        <taxon>Imparidentia</taxon>
        <taxon>Neoheterodontei</taxon>
        <taxon>Myida</taxon>
        <taxon>Myoidea</taxon>
        <taxon>Myidae</taxon>
        <taxon>Mya</taxon>
    </lineage>
</organism>
<accession>A0ABY7EA62</accession>
<gene>
    <name evidence="2" type="ORF">MAR_020668</name>
</gene>